<dbReference type="Proteomes" id="UP000499080">
    <property type="component" value="Unassembled WGS sequence"/>
</dbReference>
<proteinExistence type="predicted"/>
<reference evidence="2 5" key="1">
    <citation type="journal article" date="2019" name="Sci. Rep.">
        <title>Orb-weaving spider Araneus ventricosus genome elucidates the spidroin gene catalogue.</title>
        <authorList>
            <person name="Kono N."/>
            <person name="Nakamura H."/>
            <person name="Ohtoshi R."/>
            <person name="Moran D.A.P."/>
            <person name="Shinohara A."/>
            <person name="Yoshida Y."/>
            <person name="Fujiwara M."/>
            <person name="Mori M."/>
            <person name="Tomita M."/>
            <person name="Arakawa K."/>
        </authorList>
    </citation>
    <scope>NUCLEOTIDE SEQUENCE [LARGE SCALE GENOMIC DNA]</scope>
</reference>
<sequence length="88" mass="10016">MTRTTPELGLPLQTFAPHQHQDVWPPTYDLTRNRPTNTADLQWNRVPSLGPSVPGAETLPLSHRDLLFCMHDIRAFLIWLAFSGISRP</sequence>
<protein>
    <submittedName>
        <fullName evidence="2">Uncharacterized protein</fullName>
    </submittedName>
</protein>
<comment type="caution">
    <text evidence="2">The sequence shown here is derived from an EMBL/GenBank/DDBJ whole genome shotgun (WGS) entry which is preliminary data.</text>
</comment>
<dbReference type="EMBL" id="BGPR01114970">
    <property type="protein sequence ID" value="GBN02589.1"/>
    <property type="molecule type" value="Genomic_DNA"/>
</dbReference>
<organism evidence="2 5">
    <name type="scientific">Araneus ventricosus</name>
    <name type="common">Orbweaver spider</name>
    <name type="synonym">Epeira ventricosa</name>
    <dbReference type="NCBI Taxonomy" id="182803"/>
    <lineage>
        <taxon>Eukaryota</taxon>
        <taxon>Metazoa</taxon>
        <taxon>Ecdysozoa</taxon>
        <taxon>Arthropoda</taxon>
        <taxon>Chelicerata</taxon>
        <taxon>Arachnida</taxon>
        <taxon>Araneae</taxon>
        <taxon>Araneomorphae</taxon>
        <taxon>Entelegynae</taxon>
        <taxon>Araneoidea</taxon>
        <taxon>Araneidae</taxon>
        <taxon>Araneus</taxon>
    </lineage>
</organism>
<dbReference type="EMBL" id="BGPR01114275">
    <property type="protein sequence ID" value="GBN00498.1"/>
    <property type="molecule type" value="Genomic_DNA"/>
</dbReference>
<evidence type="ECO:0000313" key="4">
    <source>
        <dbReference type="EMBL" id="GBN02589.1"/>
    </source>
</evidence>
<evidence type="ECO:0000313" key="3">
    <source>
        <dbReference type="EMBL" id="GBN02539.1"/>
    </source>
</evidence>
<evidence type="ECO:0000313" key="1">
    <source>
        <dbReference type="EMBL" id="GBN00455.1"/>
    </source>
</evidence>
<dbReference type="EMBL" id="BGPR01114263">
    <property type="protein sequence ID" value="GBN00455.1"/>
    <property type="molecule type" value="Genomic_DNA"/>
</dbReference>
<dbReference type="EMBL" id="BGPR01114954">
    <property type="protein sequence ID" value="GBN02539.1"/>
    <property type="molecule type" value="Genomic_DNA"/>
</dbReference>
<evidence type="ECO:0000313" key="2">
    <source>
        <dbReference type="EMBL" id="GBN00498.1"/>
    </source>
</evidence>
<evidence type="ECO:0000313" key="5">
    <source>
        <dbReference type="Proteomes" id="UP000499080"/>
    </source>
</evidence>
<dbReference type="AlphaFoldDB" id="A0A4Y2KDV6"/>
<gene>
    <name evidence="2" type="ORF">AVEN_118871_1</name>
    <name evidence="4" type="ORF">AVEN_203538_1</name>
    <name evidence="3" type="ORF">AVEN_24566_1</name>
    <name evidence="1" type="ORF">AVEN_66239_1</name>
</gene>
<accession>A0A4Y2KDV6</accession>
<name>A0A4Y2KDV6_ARAVE</name>
<keyword evidence="5" id="KW-1185">Reference proteome</keyword>